<feature type="transmembrane region" description="Helical" evidence="1">
    <location>
        <begin position="51"/>
        <end position="69"/>
    </location>
</feature>
<evidence type="ECO:0000259" key="2">
    <source>
        <dbReference type="Pfam" id="PF14219"/>
    </source>
</evidence>
<evidence type="ECO:0000313" key="4">
    <source>
        <dbReference type="EMBL" id="WUS20882.1"/>
    </source>
</evidence>
<proteinExistence type="predicted"/>
<keyword evidence="6" id="KW-1185">Reference proteome</keyword>
<accession>A0A640S355</accession>
<dbReference type="EMBL" id="BLIN01000003">
    <property type="protein sequence ID" value="GFE05590.1"/>
    <property type="molecule type" value="Genomic_DNA"/>
</dbReference>
<dbReference type="EMBL" id="CP108473">
    <property type="protein sequence ID" value="WUS20882.1"/>
    <property type="molecule type" value="Genomic_DNA"/>
</dbReference>
<evidence type="ECO:0000313" key="5">
    <source>
        <dbReference type="Proteomes" id="UP000435837"/>
    </source>
</evidence>
<organism evidence="3 5">
    <name type="scientific">Streptomyces caniferus</name>
    <dbReference type="NCBI Taxonomy" id="285557"/>
    <lineage>
        <taxon>Bacteria</taxon>
        <taxon>Bacillati</taxon>
        <taxon>Actinomycetota</taxon>
        <taxon>Actinomycetes</taxon>
        <taxon>Kitasatosporales</taxon>
        <taxon>Streptomycetaceae</taxon>
        <taxon>Streptomyces</taxon>
    </lineage>
</organism>
<feature type="domain" description="DUF4328" evidence="2">
    <location>
        <begin position="35"/>
        <end position="187"/>
    </location>
</feature>
<keyword evidence="1" id="KW-1133">Transmembrane helix</keyword>
<evidence type="ECO:0000313" key="3">
    <source>
        <dbReference type="EMBL" id="GFE05590.1"/>
    </source>
</evidence>
<sequence>MILLGLVIGADLFALWQGNHSYQLLGKLIDGLGSVTPQEANQADSLYEASGIVQMATTVATAVVFVVWFHRTRVNAEVFAPEYHVKKRAWAIWGWVVPVANLWFPRQIAADIWNASADGKSRSRALLNGWWLLWILNLIFGRLASQRYARAREAEEIKGAIAGLMASDALNILAAVLAILFVHRLTRMQHEKALRGPVWQ</sequence>
<feature type="transmembrane region" description="Helical" evidence="1">
    <location>
        <begin position="157"/>
        <end position="182"/>
    </location>
</feature>
<gene>
    <name evidence="4" type="ORF">OG727_00405</name>
    <name evidence="3" type="ORF">Scani_18580</name>
</gene>
<evidence type="ECO:0000313" key="6">
    <source>
        <dbReference type="Proteomes" id="UP001432292"/>
    </source>
</evidence>
<dbReference type="RefSeq" id="WP_246295641.1">
    <property type="nucleotide sequence ID" value="NZ_BAAATH010000041.1"/>
</dbReference>
<keyword evidence="1" id="KW-0812">Transmembrane</keyword>
<protein>
    <submittedName>
        <fullName evidence="4">DUF4328 domain-containing protein</fullName>
    </submittedName>
</protein>
<evidence type="ECO:0000256" key="1">
    <source>
        <dbReference type="SAM" id="Phobius"/>
    </source>
</evidence>
<feature type="transmembrane region" description="Helical" evidence="1">
    <location>
        <begin position="125"/>
        <end position="145"/>
    </location>
</feature>
<name>A0A640S355_9ACTN</name>
<dbReference type="InterPro" id="IPR025565">
    <property type="entry name" value="DUF4328"/>
</dbReference>
<dbReference type="AlphaFoldDB" id="A0A640S355"/>
<dbReference type="Pfam" id="PF14219">
    <property type="entry name" value="DUF4328"/>
    <property type="match status" value="1"/>
</dbReference>
<keyword evidence="1" id="KW-0472">Membrane</keyword>
<reference evidence="4" key="2">
    <citation type="submission" date="2022-10" db="EMBL/GenBank/DDBJ databases">
        <title>The complete genomes of actinobacterial strains from the NBC collection.</title>
        <authorList>
            <person name="Joergensen T.S."/>
            <person name="Alvarez Arevalo M."/>
            <person name="Sterndorff E.B."/>
            <person name="Faurdal D."/>
            <person name="Vuksanovic O."/>
            <person name="Mourched A.-S."/>
            <person name="Charusanti P."/>
            <person name="Shaw S."/>
            <person name="Blin K."/>
            <person name="Weber T."/>
        </authorList>
    </citation>
    <scope>NUCLEOTIDE SEQUENCE</scope>
    <source>
        <strain evidence="4">NBC_01256</strain>
    </source>
</reference>
<dbReference type="Proteomes" id="UP000435837">
    <property type="component" value="Unassembled WGS sequence"/>
</dbReference>
<reference evidence="3 5" key="1">
    <citation type="submission" date="2019-12" db="EMBL/GenBank/DDBJ databases">
        <title>Whole genome shotgun sequence of Streptomyces caniferus NBRC 15389.</title>
        <authorList>
            <person name="Ichikawa N."/>
            <person name="Kimura A."/>
            <person name="Kitahashi Y."/>
            <person name="Komaki H."/>
            <person name="Tamura T."/>
        </authorList>
    </citation>
    <scope>NUCLEOTIDE SEQUENCE [LARGE SCALE GENOMIC DNA]</scope>
    <source>
        <strain evidence="3 5">NBRC 15389</strain>
    </source>
</reference>
<dbReference type="Proteomes" id="UP001432292">
    <property type="component" value="Chromosome"/>
</dbReference>